<dbReference type="PANTHER" id="PTHR35870">
    <property type="entry name" value="PROTEIN, PUTATIVE (AFU_ORTHOLOGUE AFUA_5G03330)-RELATED"/>
    <property type="match status" value="1"/>
</dbReference>
<evidence type="ECO:0000313" key="2">
    <source>
        <dbReference type="EMBL" id="RDW58255.1"/>
    </source>
</evidence>
<dbReference type="PANTHER" id="PTHR35870:SF1">
    <property type="entry name" value="PROTEIN, PUTATIVE (AFU_ORTHOLOGUE AFUA_5G03330)-RELATED"/>
    <property type="match status" value="1"/>
</dbReference>
<proteinExistence type="predicted"/>
<dbReference type="GO" id="GO:0016491">
    <property type="term" value="F:oxidoreductase activity"/>
    <property type="evidence" value="ECO:0007669"/>
    <property type="project" value="UniProtKB-KW"/>
</dbReference>
<organism evidence="2 3">
    <name type="scientific">Coleophoma cylindrospora</name>
    <dbReference type="NCBI Taxonomy" id="1849047"/>
    <lineage>
        <taxon>Eukaryota</taxon>
        <taxon>Fungi</taxon>
        <taxon>Dikarya</taxon>
        <taxon>Ascomycota</taxon>
        <taxon>Pezizomycotina</taxon>
        <taxon>Leotiomycetes</taxon>
        <taxon>Helotiales</taxon>
        <taxon>Dermateaceae</taxon>
        <taxon>Coleophoma</taxon>
    </lineage>
</organism>
<name>A0A3D8Q8T9_9HELO</name>
<reference evidence="2 3" key="1">
    <citation type="journal article" date="2018" name="IMA Fungus">
        <title>IMA Genome-F 9: Draft genome sequence of Annulohypoxylon stygium, Aspergillus mulundensis, Berkeleyomyces basicola (syn. Thielaviopsis basicola), Ceratocystis smalleyi, two Cercospora beticola strains, Coleophoma cylindrospora, Fusarium fracticaudum, Phialophora cf. hyalina, and Morchella septimelata.</title>
        <authorList>
            <person name="Wingfield B.D."/>
            <person name="Bills G.F."/>
            <person name="Dong Y."/>
            <person name="Huang W."/>
            <person name="Nel W.J."/>
            <person name="Swalarsk-Parry B.S."/>
            <person name="Vaghefi N."/>
            <person name="Wilken P.M."/>
            <person name="An Z."/>
            <person name="de Beer Z.W."/>
            <person name="De Vos L."/>
            <person name="Chen L."/>
            <person name="Duong T.A."/>
            <person name="Gao Y."/>
            <person name="Hammerbacher A."/>
            <person name="Kikkert J.R."/>
            <person name="Li Y."/>
            <person name="Li H."/>
            <person name="Li K."/>
            <person name="Li Q."/>
            <person name="Liu X."/>
            <person name="Ma X."/>
            <person name="Naidoo K."/>
            <person name="Pethybridge S.J."/>
            <person name="Sun J."/>
            <person name="Steenkamp E.T."/>
            <person name="van der Nest M.A."/>
            <person name="van Wyk S."/>
            <person name="Wingfield M.J."/>
            <person name="Xiong C."/>
            <person name="Yue Q."/>
            <person name="Zhang X."/>
        </authorList>
    </citation>
    <scope>NUCLEOTIDE SEQUENCE [LARGE SCALE GENOMIC DNA]</scope>
    <source>
        <strain evidence="2 3">BP6252</strain>
    </source>
</reference>
<dbReference type="Proteomes" id="UP000256645">
    <property type="component" value="Unassembled WGS sequence"/>
</dbReference>
<accession>A0A3D8Q8T9</accession>
<keyword evidence="1" id="KW-0560">Oxidoreductase</keyword>
<dbReference type="InterPro" id="IPR025337">
    <property type="entry name" value="Questin_oxidase-like"/>
</dbReference>
<sequence length="467" mass="52622">MAANISQAALNGIQLSPDNSPGYIHAGGLTEESASKTSELLTINHTAYHTRWKQTFHRASPSEIQDMWEYNESYQTPIEREDVAASRPLDLKDAVTFENCLGDNDRYADFVRFFRDEIAEKGVPAFIKEYLLKGDERANDIFSRMYTDLVHPMIHLGCALEFNQPSLIAEAFAGACVHQNWPKQFLMPAEEYSRTHPDVPSKSLLQIYDGLHNDPAIKSGVREDDPFNKIPDGFLKRVTADQLAPYLAQFQVKPEPEDLEHKLIEMMQTCAYELGAAQRPGKREAIDFVTLHSVTLSVFYPAILAQDWLSNHDKARLLEAKARVDAVMYAGTGSPALYPARVQNYMPQRPGDGWPELFHRSIVYRDEGHAAKLIRSLWSLEQLSDPAPDFPIAKKDFLKIAHLSMDSIERAFDETDGHKMPKHVAETVAKNIGVGGEMVSNNMTRWVFYGGLDKAWEIIPELEVSAA</sequence>
<evidence type="ECO:0000256" key="1">
    <source>
        <dbReference type="ARBA" id="ARBA00023002"/>
    </source>
</evidence>
<dbReference type="STRING" id="1849047.A0A3D8Q8T9"/>
<dbReference type="OrthoDB" id="10004862at2759"/>
<dbReference type="Pfam" id="PF14027">
    <property type="entry name" value="Questin_oxidase"/>
    <property type="match status" value="1"/>
</dbReference>
<dbReference type="AlphaFoldDB" id="A0A3D8Q8T9"/>
<dbReference type="EMBL" id="PDLM01000018">
    <property type="protein sequence ID" value="RDW58255.1"/>
    <property type="molecule type" value="Genomic_DNA"/>
</dbReference>
<evidence type="ECO:0000313" key="3">
    <source>
        <dbReference type="Proteomes" id="UP000256645"/>
    </source>
</evidence>
<protein>
    <submittedName>
        <fullName evidence="2">Oxidoreductase AflY</fullName>
    </submittedName>
</protein>
<gene>
    <name evidence="2" type="ORF">BP6252_13666</name>
</gene>
<comment type="caution">
    <text evidence="2">The sequence shown here is derived from an EMBL/GenBank/DDBJ whole genome shotgun (WGS) entry which is preliminary data.</text>
</comment>
<keyword evidence="3" id="KW-1185">Reference proteome</keyword>